<accession>A0A5S9IMU6</accession>
<evidence type="ECO:0000256" key="5">
    <source>
        <dbReference type="ARBA" id="ARBA00022960"/>
    </source>
</evidence>
<evidence type="ECO:0000256" key="7">
    <source>
        <dbReference type="ARBA" id="ARBA00023136"/>
    </source>
</evidence>
<keyword evidence="7 10" id="KW-0472">Membrane</keyword>
<dbReference type="InterPro" id="IPR004276">
    <property type="entry name" value="GlycoTrans_28_N"/>
</dbReference>
<dbReference type="InterPro" id="IPR006009">
    <property type="entry name" value="GlcNAc_MurG"/>
</dbReference>
<feature type="transmembrane region" description="Helical" evidence="11">
    <location>
        <begin position="102"/>
        <end position="120"/>
    </location>
</feature>
<keyword evidence="8 10" id="KW-0131">Cell cycle</keyword>
<dbReference type="GO" id="GO:0005975">
    <property type="term" value="P:carbohydrate metabolic process"/>
    <property type="evidence" value="ECO:0007669"/>
    <property type="project" value="InterPro"/>
</dbReference>
<dbReference type="AlphaFoldDB" id="A0A5S9IMU6"/>
<evidence type="ECO:0000256" key="6">
    <source>
        <dbReference type="ARBA" id="ARBA00022984"/>
    </source>
</evidence>
<dbReference type="Proteomes" id="UP000326354">
    <property type="component" value="Chromosome"/>
</dbReference>
<dbReference type="SUPFAM" id="SSF53756">
    <property type="entry name" value="UDP-Glycosyltransferase/glycogen phosphorylase"/>
    <property type="match status" value="1"/>
</dbReference>
<dbReference type="EMBL" id="AP019860">
    <property type="protein sequence ID" value="BBM83455.1"/>
    <property type="molecule type" value="Genomic_DNA"/>
</dbReference>
<evidence type="ECO:0000256" key="9">
    <source>
        <dbReference type="ARBA" id="ARBA00023316"/>
    </source>
</evidence>
<keyword evidence="9 10" id="KW-0961">Cell wall biogenesis/degradation</keyword>
<sequence length="362" mass="40531">MYTSLTKTILFVGGGSGGHLFPGIAVAEKLRLHAKNCRIVFFVTTKRIDAKIIQQTPYTWYTCPTIPFPKRRNLTNCTSFAQKFAMGLWKSEHVLRMTRPSCVVSLGGFGAFAAVILAILHKVPHVHLEGNAIAGKVVRYLCPWSNAVFCHYENCFGVLQDKIVWSGLPIRSNIFKEMKLSTTFTILVMGGSQGATFMEENVLRSLRHLTKSRHKISFIHIAGKKSQRSVVAQYKKFGFRAKVYSFVSHMKDIYRETDLAISRAGASTIAEVTALGIPTILVPFAKAADNHQYENSLYMEKRNATIVMEEKELTPESIAQKIVYLTNNRQKLSRMSFAAKKIAKPHGATIVSDYIVKNFLGS</sequence>
<evidence type="ECO:0000256" key="8">
    <source>
        <dbReference type="ARBA" id="ARBA00023306"/>
    </source>
</evidence>
<comment type="pathway">
    <text evidence="10">Cell wall biogenesis; peptidoglycan biosynthesis.</text>
</comment>
<dbReference type="GO" id="GO:0005886">
    <property type="term" value="C:plasma membrane"/>
    <property type="evidence" value="ECO:0007669"/>
    <property type="project" value="UniProtKB-SubCell"/>
</dbReference>
<dbReference type="PANTHER" id="PTHR21015">
    <property type="entry name" value="UDP-N-ACETYLGLUCOSAMINE--N-ACETYLMURAMYL-(PENTAPEPTIDE) PYROPHOSPHORYL-UNDECAPRENOL N-ACETYLGLUCOSAMINE TRANSFERASE 1"/>
    <property type="match status" value="1"/>
</dbReference>
<comment type="catalytic activity">
    <reaction evidence="10">
        <text>di-trans,octa-cis-undecaprenyl diphospho-N-acetyl-alpha-D-muramoyl-L-alanyl-D-glutamyl-meso-2,6-diaminopimeloyl-D-alanyl-D-alanine + UDP-N-acetyl-alpha-D-glucosamine = di-trans,octa-cis-undecaprenyl diphospho-[N-acetyl-alpha-D-glucosaminyl-(1-&gt;4)]-N-acetyl-alpha-D-muramoyl-L-alanyl-D-glutamyl-meso-2,6-diaminopimeloyl-D-alanyl-D-alanine + UDP + H(+)</text>
        <dbReference type="Rhea" id="RHEA:31227"/>
        <dbReference type="ChEBI" id="CHEBI:15378"/>
        <dbReference type="ChEBI" id="CHEBI:57705"/>
        <dbReference type="ChEBI" id="CHEBI:58223"/>
        <dbReference type="ChEBI" id="CHEBI:61387"/>
        <dbReference type="ChEBI" id="CHEBI:61388"/>
        <dbReference type="EC" id="2.4.1.227"/>
    </reaction>
</comment>
<name>A0A5S9IMU6_UABAM</name>
<dbReference type="GO" id="GO:0051301">
    <property type="term" value="P:cell division"/>
    <property type="evidence" value="ECO:0007669"/>
    <property type="project" value="UniProtKB-KW"/>
</dbReference>
<dbReference type="HAMAP" id="MF_00033">
    <property type="entry name" value="MurG"/>
    <property type="match status" value="1"/>
</dbReference>
<dbReference type="GO" id="GO:0009252">
    <property type="term" value="P:peptidoglycan biosynthetic process"/>
    <property type="evidence" value="ECO:0007669"/>
    <property type="project" value="UniProtKB-UniRule"/>
</dbReference>
<feature type="domain" description="Glycosyl transferase family 28 C-terminal" evidence="13">
    <location>
        <begin position="185"/>
        <end position="341"/>
    </location>
</feature>
<dbReference type="UniPathway" id="UPA00219"/>
<comment type="similarity">
    <text evidence="10">Belongs to the glycosyltransferase 28 family. MurG subfamily.</text>
</comment>
<feature type="binding site" evidence="10">
    <location>
        <position position="292"/>
    </location>
    <ligand>
        <name>UDP-N-acetyl-alpha-D-glucosamine</name>
        <dbReference type="ChEBI" id="CHEBI:57705"/>
    </ligand>
</feature>
<keyword evidence="3 10" id="KW-0328">Glycosyltransferase</keyword>
<keyword evidence="11" id="KW-0812">Transmembrane</keyword>
<comment type="caution">
    <text evidence="10">Lacks conserved residue(s) required for the propagation of feature annotation.</text>
</comment>
<comment type="function">
    <text evidence="10">Cell wall formation. Catalyzes the transfer of a GlcNAc subunit on undecaprenyl-pyrophosphoryl-MurNAc-pentapeptide (lipid intermediate I) to form undecaprenyl-pyrophosphoryl-MurNAc-(pentapeptide)GlcNAc (lipid intermediate II).</text>
</comment>
<keyword evidence="11" id="KW-1133">Transmembrane helix</keyword>
<dbReference type="GO" id="GO:0050511">
    <property type="term" value="F:undecaprenyldiphospho-muramoylpentapeptide beta-N-acetylglucosaminyltransferase activity"/>
    <property type="evidence" value="ECO:0007669"/>
    <property type="project" value="UniProtKB-UniRule"/>
</dbReference>
<dbReference type="NCBIfam" id="TIGR01133">
    <property type="entry name" value="murG"/>
    <property type="match status" value="1"/>
</dbReference>
<evidence type="ECO:0000256" key="3">
    <source>
        <dbReference type="ARBA" id="ARBA00022676"/>
    </source>
</evidence>
<dbReference type="PANTHER" id="PTHR21015:SF22">
    <property type="entry name" value="GLYCOSYLTRANSFERASE"/>
    <property type="match status" value="1"/>
</dbReference>
<evidence type="ECO:0000256" key="1">
    <source>
        <dbReference type="ARBA" id="ARBA00022475"/>
    </source>
</evidence>
<evidence type="ECO:0000259" key="13">
    <source>
        <dbReference type="Pfam" id="PF04101"/>
    </source>
</evidence>
<feature type="domain" description="Glycosyltransferase family 28 N-terminal" evidence="12">
    <location>
        <begin position="9"/>
        <end position="149"/>
    </location>
</feature>
<evidence type="ECO:0000259" key="12">
    <source>
        <dbReference type="Pfam" id="PF03033"/>
    </source>
</evidence>
<organism evidence="14 15">
    <name type="scientific">Uabimicrobium amorphum</name>
    <dbReference type="NCBI Taxonomy" id="2596890"/>
    <lineage>
        <taxon>Bacteria</taxon>
        <taxon>Pseudomonadati</taxon>
        <taxon>Planctomycetota</taxon>
        <taxon>Candidatus Uabimicrobiia</taxon>
        <taxon>Candidatus Uabimicrobiales</taxon>
        <taxon>Candidatus Uabimicrobiaceae</taxon>
        <taxon>Candidatus Uabimicrobium</taxon>
    </lineage>
</organism>
<keyword evidence="5 10" id="KW-0133">Cell shape</keyword>
<feature type="binding site" evidence="10">
    <location>
        <position position="192"/>
    </location>
    <ligand>
        <name>UDP-N-acetyl-alpha-D-glucosamine</name>
        <dbReference type="ChEBI" id="CHEBI:57705"/>
    </ligand>
</feature>
<dbReference type="GO" id="GO:0008360">
    <property type="term" value="P:regulation of cell shape"/>
    <property type="evidence" value="ECO:0007669"/>
    <property type="project" value="UniProtKB-KW"/>
</dbReference>
<evidence type="ECO:0000256" key="4">
    <source>
        <dbReference type="ARBA" id="ARBA00022679"/>
    </source>
</evidence>
<dbReference type="EC" id="2.4.1.227" evidence="10"/>
<dbReference type="Gene3D" id="3.40.50.2000">
    <property type="entry name" value="Glycogen Phosphorylase B"/>
    <property type="match status" value="2"/>
</dbReference>
<dbReference type="Pfam" id="PF04101">
    <property type="entry name" value="Glyco_tran_28_C"/>
    <property type="match status" value="1"/>
</dbReference>
<protein>
    <recommendedName>
        <fullName evidence="10">UDP-N-acetylglucosamine--N-acetylmuramyl-(pentapeptide) pyrophosphoryl-undecaprenol N-acetylglucosamine transferase</fullName>
        <ecNumber evidence="10">2.4.1.227</ecNumber>
    </recommendedName>
    <alternativeName>
        <fullName evidence="10">Undecaprenyl-PP-MurNAc-pentapeptide-UDPGlcNAc GlcNAc transferase</fullName>
    </alternativeName>
</protein>
<dbReference type="GO" id="GO:0071555">
    <property type="term" value="P:cell wall organization"/>
    <property type="evidence" value="ECO:0007669"/>
    <property type="project" value="UniProtKB-KW"/>
</dbReference>
<keyword evidence="2 10" id="KW-0132">Cell division</keyword>
<proteinExistence type="inferred from homology"/>
<dbReference type="InterPro" id="IPR007235">
    <property type="entry name" value="Glyco_trans_28_C"/>
</dbReference>
<dbReference type="CDD" id="cd03785">
    <property type="entry name" value="GT28_MurG"/>
    <property type="match status" value="1"/>
</dbReference>
<evidence type="ECO:0000256" key="2">
    <source>
        <dbReference type="ARBA" id="ARBA00022618"/>
    </source>
</evidence>
<evidence type="ECO:0000256" key="10">
    <source>
        <dbReference type="HAMAP-Rule" id="MF_00033"/>
    </source>
</evidence>
<feature type="binding site" evidence="10">
    <location>
        <position position="171"/>
    </location>
    <ligand>
        <name>UDP-N-acetyl-alpha-D-glucosamine</name>
        <dbReference type="ChEBI" id="CHEBI:57705"/>
    </ligand>
</feature>
<keyword evidence="6 10" id="KW-0573">Peptidoglycan synthesis</keyword>
<gene>
    <name evidence="10" type="primary">murG</name>
    <name evidence="14" type="ORF">UABAM_01807</name>
</gene>
<keyword evidence="4 10" id="KW-0808">Transferase</keyword>
<reference evidence="14 15" key="1">
    <citation type="submission" date="2019-08" db="EMBL/GenBank/DDBJ databases">
        <title>Complete genome sequence of Candidatus Uab amorphum.</title>
        <authorList>
            <person name="Shiratori T."/>
            <person name="Suzuki S."/>
            <person name="Kakizawa Y."/>
            <person name="Ishida K."/>
        </authorList>
    </citation>
    <scope>NUCLEOTIDE SEQUENCE [LARGE SCALE GENOMIC DNA]</scope>
    <source>
        <strain evidence="14 15">SRT547</strain>
    </source>
</reference>
<keyword evidence="1 10" id="KW-1003">Cell membrane</keyword>
<evidence type="ECO:0000256" key="11">
    <source>
        <dbReference type="SAM" id="Phobius"/>
    </source>
</evidence>
<dbReference type="KEGG" id="uam:UABAM_01807"/>
<dbReference type="GO" id="GO:0051991">
    <property type="term" value="F:UDP-N-acetyl-D-glucosamine:N-acetylmuramoyl-L-alanyl-D-glutamyl-meso-2,6-diaminopimelyl-D-alanyl-D-alanine-diphosphoundecaprenol 4-beta-N-acetylglucosaminlytransferase activity"/>
    <property type="evidence" value="ECO:0007669"/>
    <property type="project" value="RHEA"/>
</dbReference>
<evidence type="ECO:0000313" key="15">
    <source>
        <dbReference type="Proteomes" id="UP000326354"/>
    </source>
</evidence>
<dbReference type="Pfam" id="PF03033">
    <property type="entry name" value="Glyco_transf_28"/>
    <property type="match status" value="1"/>
</dbReference>
<dbReference type="RefSeq" id="WP_173013218.1">
    <property type="nucleotide sequence ID" value="NZ_AP019860.1"/>
</dbReference>
<feature type="binding site" evidence="10">
    <location>
        <begin position="16"/>
        <end position="18"/>
    </location>
    <ligand>
        <name>UDP-N-acetyl-alpha-D-glucosamine</name>
        <dbReference type="ChEBI" id="CHEBI:57705"/>
    </ligand>
</feature>
<comment type="subcellular location">
    <subcellularLocation>
        <location evidence="10">Cell membrane</location>
        <topology evidence="10">Peripheral membrane protein</topology>
        <orientation evidence="10">Cytoplasmic side</orientation>
    </subcellularLocation>
</comment>
<feature type="binding site" evidence="10">
    <location>
        <position position="131"/>
    </location>
    <ligand>
        <name>UDP-N-acetyl-alpha-D-glucosamine</name>
        <dbReference type="ChEBI" id="CHEBI:57705"/>
    </ligand>
</feature>
<keyword evidence="15" id="KW-1185">Reference proteome</keyword>
<evidence type="ECO:0000313" key="14">
    <source>
        <dbReference type="EMBL" id="BBM83455.1"/>
    </source>
</evidence>